<comment type="caution">
    <text evidence="2">The sequence shown here is derived from an EMBL/GenBank/DDBJ whole genome shotgun (WGS) entry which is preliminary data.</text>
</comment>
<dbReference type="RefSeq" id="WP_084273112.1">
    <property type="nucleotide sequence ID" value="NZ_FWYE01000004.1"/>
</dbReference>
<keyword evidence="3" id="KW-1185">Reference proteome</keyword>
<reference evidence="2 3" key="1">
    <citation type="submission" date="2017-04" db="EMBL/GenBank/DDBJ databases">
        <authorList>
            <person name="Varghese N."/>
            <person name="Submissions S."/>
        </authorList>
    </citation>
    <scope>NUCLEOTIDE SEQUENCE [LARGE SCALE GENOMIC DNA]</scope>
    <source>
        <strain evidence="2 3">DSM 9789</strain>
    </source>
</reference>
<organism evidence="2 3">
    <name type="scientific">Picrophilus torridus (strain ATCC 700027 / DSM 9790 / JCM 10055 / NBRC 100828 / KAW 2/3)</name>
    <dbReference type="NCBI Taxonomy" id="1122961"/>
    <lineage>
        <taxon>Archaea</taxon>
        <taxon>Methanobacteriati</taxon>
        <taxon>Thermoplasmatota</taxon>
        <taxon>Thermoplasmata</taxon>
        <taxon>Thermoplasmatales</taxon>
        <taxon>Picrophilaceae</taxon>
        <taxon>Picrophilus</taxon>
    </lineage>
</organism>
<proteinExistence type="predicted"/>
<dbReference type="AlphaFoldDB" id="A0A8G2L7S7"/>
<feature type="compositionally biased region" description="Low complexity" evidence="1">
    <location>
        <begin position="10"/>
        <end position="25"/>
    </location>
</feature>
<feature type="region of interest" description="Disordered" evidence="1">
    <location>
        <begin position="1"/>
        <end position="29"/>
    </location>
</feature>
<sequence length="174" mass="20408">MNDKKGEAYNNINKNNESGNQNNNQKNEENKKFWTNTSNKIYNKEDQIKVPDVHILNIDSINCRYVNFSDNLIKHTNYKDIKIPYLNIKNYININIKNFQFNDAILSNNKINKIIIPNFQVITPTYIKLKTFTLNDFIINNKVNTFNVLIPNLNTIKIRPICIYGDVHLILTCI</sequence>
<name>A0A8G2L7S7_PICTO</name>
<protein>
    <submittedName>
        <fullName evidence="2">Uncharacterized protein</fullName>
    </submittedName>
</protein>
<accession>A0A8G2L7S7</accession>
<evidence type="ECO:0000313" key="2">
    <source>
        <dbReference type="EMBL" id="SMD31423.1"/>
    </source>
</evidence>
<gene>
    <name evidence="2" type="ORF">SAMN02745355_1361</name>
</gene>
<dbReference type="Proteomes" id="UP000192315">
    <property type="component" value="Unassembled WGS sequence"/>
</dbReference>
<evidence type="ECO:0000313" key="3">
    <source>
        <dbReference type="Proteomes" id="UP000192315"/>
    </source>
</evidence>
<evidence type="ECO:0000256" key="1">
    <source>
        <dbReference type="SAM" id="MobiDB-lite"/>
    </source>
</evidence>
<dbReference type="EMBL" id="FWYE01000004">
    <property type="protein sequence ID" value="SMD31423.1"/>
    <property type="molecule type" value="Genomic_DNA"/>
</dbReference>